<dbReference type="OrthoDB" id="2673624at2759"/>
<keyword evidence="2" id="KW-1185">Reference proteome</keyword>
<dbReference type="AlphaFoldDB" id="A0A9Q3DJI7"/>
<organism evidence="1 2">
    <name type="scientific">Austropuccinia psidii MF-1</name>
    <dbReference type="NCBI Taxonomy" id="1389203"/>
    <lineage>
        <taxon>Eukaryota</taxon>
        <taxon>Fungi</taxon>
        <taxon>Dikarya</taxon>
        <taxon>Basidiomycota</taxon>
        <taxon>Pucciniomycotina</taxon>
        <taxon>Pucciniomycetes</taxon>
        <taxon>Pucciniales</taxon>
        <taxon>Sphaerophragmiaceae</taxon>
        <taxon>Austropuccinia</taxon>
    </lineage>
</organism>
<sequence length="79" mass="9020">MEAILSLKGCLALVRGTETPSIATYRNKMDPNRRERAFAILRLNCDVKVASKFLLDTNKDPKAFWKSVDAFYQPKTIQN</sequence>
<name>A0A9Q3DJI7_9BASI</name>
<accession>A0A9Q3DJI7</accession>
<reference evidence="1" key="1">
    <citation type="submission" date="2021-03" db="EMBL/GenBank/DDBJ databases">
        <title>Draft genome sequence of rust myrtle Austropuccinia psidii MF-1, a brazilian biotype.</title>
        <authorList>
            <person name="Quecine M.C."/>
            <person name="Pachon D.M.R."/>
            <person name="Bonatelli M.L."/>
            <person name="Correr F.H."/>
            <person name="Franceschini L.M."/>
            <person name="Leite T.F."/>
            <person name="Margarido G.R.A."/>
            <person name="Almeida C.A."/>
            <person name="Ferrarezi J.A."/>
            <person name="Labate C.A."/>
        </authorList>
    </citation>
    <scope>NUCLEOTIDE SEQUENCE</scope>
    <source>
        <strain evidence="1">MF-1</strain>
    </source>
</reference>
<gene>
    <name evidence="1" type="ORF">O181_045081</name>
</gene>
<evidence type="ECO:0000313" key="2">
    <source>
        <dbReference type="Proteomes" id="UP000765509"/>
    </source>
</evidence>
<dbReference type="EMBL" id="AVOT02018457">
    <property type="protein sequence ID" value="MBW0505366.1"/>
    <property type="molecule type" value="Genomic_DNA"/>
</dbReference>
<comment type="caution">
    <text evidence="1">The sequence shown here is derived from an EMBL/GenBank/DDBJ whole genome shotgun (WGS) entry which is preliminary data.</text>
</comment>
<protein>
    <submittedName>
        <fullName evidence="1">Uncharacterized protein</fullName>
    </submittedName>
</protein>
<dbReference type="Proteomes" id="UP000765509">
    <property type="component" value="Unassembled WGS sequence"/>
</dbReference>
<proteinExistence type="predicted"/>
<evidence type="ECO:0000313" key="1">
    <source>
        <dbReference type="EMBL" id="MBW0505366.1"/>
    </source>
</evidence>